<dbReference type="GO" id="GO:0030422">
    <property type="term" value="P:siRNA processing"/>
    <property type="evidence" value="ECO:0007669"/>
    <property type="project" value="TreeGrafter"/>
</dbReference>
<dbReference type="OrthoDB" id="2392202at2759"/>
<evidence type="ECO:0000256" key="7">
    <source>
        <dbReference type="ARBA" id="ARBA00022801"/>
    </source>
</evidence>
<dbReference type="CDD" id="cd00593">
    <property type="entry name" value="RIBOc"/>
    <property type="match status" value="2"/>
</dbReference>
<dbReference type="PROSITE" id="PS50142">
    <property type="entry name" value="RNASE_3_2"/>
    <property type="match status" value="2"/>
</dbReference>
<dbReference type="Gene3D" id="2.170.260.10">
    <property type="entry name" value="paz domain"/>
    <property type="match status" value="1"/>
</dbReference>
<dbReference type="InterPro" id="IPR036389">
    <property type="entry name" value="RNase_III_sf"/>
</dbReference>
<gene>
    <name evidence="11" type="primary">Dcr-1_3</name>
    <name evidence="11" type="ORF">AVEN_193039_1</name>
</gene>
<dbReference type="GO" id="GO:0006309">
    <property type="term" value="P:apoptotic DNA fragmentation"/>
    <property type="evidence" value="ECO:0007669"/>
    <property type="project" value="TreeGrafter"/>
</dbReference>
<dbReference type="GO" id="GO:0000166">
    <property type="term" value="F:nucleotide binding"/>
    <property type="evidence" value="ECO:0007669"/>
    <property type="project" value="UniProtKB-KW"/>
</dbReference>
<evidence type="ECO:0000256" key="8">
    <source>
        <dbReference type="ARBA" id="ARBA00023211"/>
    </source>
</evidence>
<evidence type="ECO:0000313" key="11">
    <source>
        <dbReference type="EMBL" id="GBO39829.1"/>
    </source>
</evidence>
<dbReference type="GO" id="GO:0005634">
    <property type="term" value="C:nucleus"/>
    <property type="evidence" value="ECO:0007669"/>
    <property type="project" value="TreeGrafter"/>
</dbReference>
<dbReference type="GO" id="GO:0004525">
    <property type="term" value="F:ribonuclease III activity"/>
    <property type="evidence" value="ECO:0007669"/>
    <property type="project" value="InterPro"/>
</dbReference>
<dbReference type="Pfam" id="PF02170">
    <property type="entry name" value="PAZ"/>
    <property type="match status" value="1"/>
</dbReference>
<keyword evidence="7" id="KW-0378">Hydrolase</keyword>
<dbReference type="EMBL" id="BGPR01064932">
    <property type="protein sequence ID" value="GBO39829.1"/>
    <property type="molecule type" value="Genomic_DNA"/>
</dbReference>
<dbReference type="SUPFAM" id="SSF101690">
    <property type="entry name" value="PAZ domain"/>
    <property type="match status" value="1"/>
</dbReference>
<dbReference type="FunFam" id="1.10.1520.10:FF:000023">
    <property type="entry name" value="Endoribonuclease dcr-1"/>
    <property type="match status" value="1"/>
</dbReference>
<dbReference type="PROSITE" id="PS50821">
    <property type="entry name" value="PAZ"/>
    <property type="match status" value="1"/>
</dbReference>
<dbReference type="GO" id="GO:0003723">
    <property type="term" value="F:RNA binding"/>
    <property type="evidence" value="ECO:0007669"/>
    <property type="project" value="InterPro"/>
</dbReference>
<organism evidence="11 12">
    <name type="scientific">Araneus ventricosus</name>
    <name type="common">Orbweaver spider</name>
    <name type="synonym">Epeira ventricosa</name>
    <dbReference type="NCBI Taxonomy" id="182803"/>
    <lineage>
        <taxon>Eukaryota</taxon>
        <taxon>Metazoa</taxon>
        <taxon>Ecdysozoa</taxon>
        <taxon>Arthropoda</taxon>
        <taxon>Chelicerata</taxon>
        <taxon>Arachnida</taxon>
        <taxon>Araneae</taxon>
        <taxon>Araneomorphae</taxon>
        <taxon>Entelegynae</taxon>
        <taxon>Araneoidea</taxon>
        <taxon>Araneidae</taxon>
        <taxon>Araneus</taxon>
    </lineage>
</organism>
<dbReference type="Gene3D" id="1.10.1520.10">
    <property type="entry name" value="Ribonuclease III domain"/>
    <property type="match status" value="2"/>
</dbReference>
<dbReference type="GO" id="GO:0031054">
    <property type="term" value="P:pre-miRNA processing"/>
    <property type="evidence" value="ECO:0007669"/>
    <property type="project" value="TreeGrafter"/>
</dbReference>
<keyword evidence="3" id="KW-0540">Nuclease</keyword>
<dbReference type="GO" id="GO:0005737">
    <property type="term" value="C:cytoplasm"/>
    <property type="evidence" value="ECO:0007669"/>
    <property type="project" value="TreeGrafter"/>
</dbReference>
<keyword evidence="6" id="KW-0255">Endonuclease</keyword>
<accession>A0A4Y2WRK9</accession>
<comment type="cofactor">
    <cofactor evidence="2">
        <name>Mg(2+)</name>
        <dbReference type="ChEBI" id="CHEBI:18420"/>
    </cofactor>
</comment>
<feature type="non-terminal residue" evidence="11">
    <location>
        <position position="686"/>
    </location>
</feature>
<dbReference type="Pfam" id="PF20931">
    <property type="entry name" value="Dicer_platform"/>
    <property type="match status" value="1"/>
</dbReference>
<dbReference type="Proteomes" id="UP000499080">
    <property type="component" value="Unassembled WGS sequence"/>
</dbReference>
<comment type="cofactor">
    <cofactor evidence="1">
        <name>Mn(2+)</name>
        <dbReference type="ChEBI" id="CHEBI:29035"/>
    </cofactor>
</comment>
<evidence type="ECO:0000259" key="9">
    <source>
        <dbReference type="PROSITE" id="PS50142"/>
    </source>
</evidence>
<dbReference type="InterPro" id="IPR000999">
    <property type="entry name" value="RNase_III_dom"/>
</dbReference>
<evidence type="ECO:0000313" key="12">
    <source>
        <dbReference type="Proteomes" id="UP000499080"/>
    </source>
</evidence>
<protein>
    <submittedName>
        <fullName evidence="11">Endoribonuclease Dcr-1</fullName>
    </submittedName>
</protein>
<dbReference type="Pfam" id="PF00636">
    <property type="entry name" value="Ribonuclease_3"/>
    <property type="match status" value="2"/>
</dbReference>
<sequence>MCTVFWDRQGILLVEFLPRDETINVVNPFPVFTKSGKLLVTVTACDASFILTDQNIQDIEDFHRFIFSDTLWLEELKEFLPCAAPNSYYICPVIEGKIDWDFIFATKQHPYQRQKLETKDTVERTVFDSEKFSDAVIMRSYKIDTWKSERPTFHHVVSICCDMTPSSSFPVVSKYKTFQEYFFTKYNVMIHDLEQPLVETVQMGDLHMWKPLYLSPVETFDDKLALSKTKQRHQNYKEYLVPELCVIHPFQSSLFLKVMCLPTVLFRLNGLLLAEEIRRAIAQEARVGTAELTGSTAWQPFHLETTNKSLTDYLFQIGELREIPKNEIIPCDIVKDINSNEITSFDVKIDLNTHTGPSPSLLLQALTAKSAGDEFDLERLEIIGDSFLKFSMSIKTYIKYRNFDEGKLTSLRSHLIQNLNLYQKAKKKKLGEYLTTTGFNCGKTWLPPCYVVEDHIDENNLIKKPKKKNKTDMEVVEESENSLHLYFTKQVISDKCVADSVEALIGCYLLSSGQLGALKFMAWLGVSPFLDNDTDFETWPPPPPDPVVCEPGPFVDQRLEFLTDGFDRFEKEIGYTFKNKAYLLQAFTHPSYSDNDITDCYQRLEFLGDSVLDYLITRQLYEDPAGHSPGKLTDLRSALVNNIYFAFLAVKHNYHGFLKIMSPDLFHLINHFLEVLQESKQYEFFE</sequence>
<name>A0A4Y2WRK9_ARAVE</name>
<evidence type="ECO:0000256" key="4">
    <source>
        <dbReference type="ARBA" id="ARBA00022737"/>
    </source>
</evidence>
<keyword evidence="12" id="KW-1185">Reference proteome</keyword>
<dbReference type="PANTHER" id="PTHR14950">
    <property type="entry name" value="DICER-RELATED"/>
    <property type="match status" value="1"/>
</dbReference>
<feature type="domain" description="RNase III" evidence="9">
    <location>
        <begin position="342"/>
        <end position="513"/>
    </location>
</feature>
<feature type="domain" description="RNase III" evidence="9">
    <location>
        <begin position="566"/>
        <end position="686"/>
    </location>
</feature>
<dbReference type="SMART" id="SM00535">
    <property type="entry name" value="RIBOc"/>
    <property type="match status" value="2"/>
</dbReference>
<dbReference type="PANTHER" id="PTHR14950:SF37">
    <property type="entry name" value="ENDORIBONUCLEASE DICER"/>
    <property type="match status" value="1"/>
</dbReference>
<evidence type="ECO:0000256" key="1">
    <source>
        <dbReference type="ARBA" id="ARBA00001936"/>
    </source>
</evidence>
<keyword evidence="8" id="KW-0464">Manganese</keyword>
<evidence type="ECO:0000256" key="2">
    <source>
        <dbReference type="ARBA" id="ARBA00001946"/>
    </source>
</evidence>
<dbReference type="InterPro" id="IPR036085">
    <property type="entry name" value="PAZ_dom_sf"/>
</dbReference>
<dbReference type="GO" id="GO:0004530">
    <property type="term" value="F:deoxyribonuclease I activity"/>
    <property type="evidence" value="ECO:0007669"/>
    <property type="project" value="TreeGrafter"/>
</dbReference>
<dbReference type="PROSITE" id="PS00517">
    <property type="entry name" value="RNASE_3_1"/>
    <property type="match status" value="1"/>
</dbReference>
<comment type="caution">
    <text evidence="11">The sequence shown here is derived from an EMBL/GenBank/DDBJ whole genome shotgun (WGS) entry which is preliminary data.</text>
</comment>
<feature type="domain" description="PAZ" evidence="10">
    <location>
        <begin position="121"/>
        <end position="249"/>
    </location>
</feature>
<evidence type="ECO:0000259" key="10">
    <source>
        <dbReference type="PROSITE" id="PS50821"/>
    </source>
</evidence>
<evidence type="ECO:0000256" key="6">
    <source>
        <dbReference type="ARBA" id="ARBA00022759"/>
    </source>
</evidence>
<dbReference type="InterPro" id="IPR003100">
    <property type="entry name" value="PAZ_dom"/>
</dbReference>
<evidence type="ECO:0000256" key="3">
    <source>
        <dbReference type="ARBA" id="ARBA00022722"/>
    </source>
</evidence>
<keyword evidence="4" id="KW-0677">Repeat</keyword>
<dbReference type="InterPro" id="IPR048512">
    <property type="entry name" value="Dicer_platform"/>
</dbReference>
<keyword evidence="5" id="KW-0547">Nucleotide-binding</keyword>
<evidence type="ECO:0000256" key="5">
    <source>
        <dbReference type="ARBA" id="ARBA00022741"/>
    </source>
</evidence>
<dbReference type="AlphaFoldDB" id="A0A4Y2WRK9"/>
<proteinExistence type="predicted"/>
<dbReference type="SMART" id="SM00949">
    <property type="entry name" value="PAZ"/>
    <property type="match status" value="1"/>
</dbReference>
<dbReference type="SUPFAM" id="SSF69065">
    <property type="entry name" value="RNase III domain-like"/>
    <property type="match status" value="2"/>
</dbReference>
<reference evidence="11 12" key="1">
    <citation type="journal article" date="2019" name="Sci. Rep.">
        <title>Orb-weaving spider Araneus ventricosus genome elucidates the spidroin gene catalogue.</title>
        <authorList>
            <person name="Kono N."/>
            <person name="Nakamura H."/>
            <person name="Ohtoshi R."/>
            <person name="Moran D.A.P."/>
            <person name="Shinohara A."/>
            <person name="Yoshida Y."/>
            <person name="Fujiwara M."/>
            <person name="Mori M."/>
            <person name="Tomita M."/>
            <person name="Arakawa K."/>
        </authorList>
    </citation>
    <scope>NUCLEOTIDE SEQUENCE [LARGE SCALE GENOMIC DNA]</scope>
</reference>